<gene>
    <name evidence="2" type="ORF">V8N49_24295</name>
</gene>
<dbReference type="SUPFAM" id="SSF160719">
    <property type="entry name" value="gpW/gp25-like"/>
    <property type="match status" value="1"/>
</dbReference>
<evidence type="ECO:0000313" key="2">
    <source>
        <dbReference type="EMBL" id="MEI2684732.1"/>
    </source>
</evidence>
<evidence type="ECO:0000313" key="3">
    <source>
        <dbReference type="Proteomes" id="UP001306592"/>
    </source>
</evidence>
<dbReference type="PANTHER" id="PTHR38595">
    <property type="entry name" value="CYTOPLASMIC PROTEIN-RELATED"/>
    <property type="match status" value="1"/>
</dbReference>
<comment type="caution">
    <text evidence="2">The sequence shown here is derived from an EMBL/GenBank/DDBJ whole genome shotgun (WGS) entry which is preliminary data.</text>
</comment>
<dbReference type="Gene3D" id="3.10.450.40">
    <property type="match status" value="1"/>
</dbReference>
<reference evidence="2 3" key="1">
    <citation type="submission" date="2024-02" db="EMBL/GenBank/DDBJ databases">
        <title>First report Erwinia aphidicola in onion in Chile.</title>
        <authorList>
            <person name="Valenzuela M."/>
            <person name="Pena M."/>
            <person name="Dutta B."/>
        </authorList>
    </citation>
    <scope>NUCLEOTIDE SEQUENCE [LARGE SCALE GENOMIC DNA]</scope>
    <source>
        <strain evidence="2 3">QCJ3A</strain>
    </source>
</reference>
<accession>A0ABU8DMI6</accession>
<dbReference type="InterPro" id="IPR053176">
    <property type="entry name" value="T6SS_TssE1-like"/>
</dbReference>
<sequence length="167" mass="19660">MFSDKPQARKTQYLPTLLERLQDDEPKNLHDRSKPIDIRQMRTLVQNAIADLINHSNIEDILDERRHKLIMSSVINYGVPALIGTQENHPNWSFIEKSIRNTILRFEPRVIPETLIVTSMQEKDRVARYGVIKFEIRGLIYWYPRPVDLCMSGRYDVESEKVELQVL</sequence>
<dbReference type="PANTHER" id="PTHR38595:SF1">
    <property type="entry name" value="TYPE VI SECRETION SYSTEM COMPONENT TSSE1"/>
    <property type="match status" value="1"/>
</dbReference>
<dbReference type="Pfam" id="PF04965">
    <property type="entry name" value="GPW_gp25"/>
    <property type="match status" value="1"/>
</dbReference>
<evidence type="ECO:0000259" key="1">
    <source>
        <dbReference type="Pfam" id="PF04965"/>
    </source>
</evidence>
<dbReference type="Proteomes" id="UP001306592">
    <property type="component" value="Unassembled WGS sequence"/>
</dbReference>
<proteinExistence type="predicted"/>
<feature type="domain" description="IraD/Gp25-like" evidence="1">
    <location>
        <begin position="40"/>
        <end position="141"/>
    </location>
</feature>
<dbReference type="EMBL" id="JBANEI010000043">
    <property type="protein sequence ID" value="MEI2684732.1"/>
    <property type="molecule type" value="Genomic_DNA"/>
</dbReference>
<dbReference type="InterPro" id="IPR007048">
    <property type="entry name" value="IraD/Gp25-like"/>
</dbReference>
<keyword evidence="3" id="KW-1185">Reference proteome</keyword>
<dbReference type="RefSeq" id="WP_099755048.1">
    <property type="nucleotide sequence ID" value="NZ_JACXBP010000002.1"/>
</dbReference>
<protein>
    <submittedName>
        <fullName evidence="2">GPW/gp25 family protein</fullName>
    </submittedName>
</protein>
<name>A0ABU8DMI6_ERWAP</name>
<organism evidence="2 3">
    <name type="scientific">Erwinia aphidicola</name>
    <dbReference type="NCBI Taxonomy" id="68334"/>
    <lineage>
        <taxon>Bacteria</taxon>
        <taxon>Pseudomonadati</taxon>
        <taxon>Pseudomonadota</taxon>
        <taxon>Gammaproteobacteria</taxon>
        <taxon>Enterobacterales</taxon>
        <taxon>Erwiniaceae</taxon>
        <taxon>Erwinia</taxon>
    </lineage>
</organism>